<sequence>MPLNLSLLQQAARKWVEFAFASHPNEVQRKVVKFDAETRLLFVEFYWRMFQEKDIEQGYAAFLRQERKKRGFQYALEQGTVCLPDEEEGTFLSSSYNLKQEANSRWSETDAIYATKRHPQGLNFQRAGQSPSAAQQSRFRGQSTLSRQVQGGHETHQQANPNILSAKWLSSQYSTIRAYIRSSCAQIAHVSSLPIPSFRILSTDRFFEITSKSTFVSPPGRYSYERGSAAPHLVPAEPPTGDTSGTFTSCQSGYSSGRGRYFRIFHFDMPTMSNGRIISKFSKR</sequence>
<keyword evidence="3" id="KW-1185">Reference proteome</keyword>
<dbReference type="EMBL" id="JABCKV010000013">
    <property type="protein sequence ID" value="KAG5647045.1"/>
    <property type="molecule type" value="Genomic_DNA"/>
</dbReference>
<protein>
    <submittedName>
        <fullName evidence="2">Uncharacterized protein</fullName>
    </submittedName>
</protein>
<dbReference type="Proteomes" id="UP000775547">
    <property type="component" value="Unassembled WGS sequence"/>
</dbReference>
<accession>A0A9P7GCX2</accession>
<comment type="caution">
    <text evidence="2">The sequence shown here is derived from an EMBL/GenBank/DDBJ whole genome shotgun (WGS) entry which is preliminary data.</text>
</comment>
<evidence type="ECO:0000313" key="2">
    <source>
        <dbReference type="EMBL" id="KAG5647045.1"/>
    </source>
</evidence>
<reference evidence="2" key="2">
    <citation type="submission" date="2021-10" db="EMBL/GenBank/DDBJ databases">
        <title>Phylogenomics reveals ancestral predisposition of the termite-cultivated fungus Termitomyces towards a domesticated lifestyle.</title>
        <authorList>
            <person name="Auxier B."/>
            <person name="Grum-Grzhimaylo A."/>
            <person name="Cardenas M.E."/>
            <person name="Lodge J.D."/>
            <person name="Laessoe T."/>
            <person name="Pedersen O."/>
            <person name="Smith M.E."/>
            <person name="Kuyper T.W."/>
            <person name="Franco-Molano E.A."/>
            <person name="Baroni T.J."/>
            <person name="Aanen D.K."/>
        </authorList>
    </citation>
    <scope>NUCLEOTIDE SEQUENCE</scope>
    <source>
        <strain evidence="2">AP01</strain>
        <tissue evidence="2">Mycelium</tissue>
    </source>
</reference>
<gene>
    <name evidence="2" type="ORF">DXG03_001415</name>
</gene>
<feature type="region of interest" description="Disordered" evidence="1">
    <location>
        <begin position="123"/>
        <end position="159"/>
    </location>
</feature>
<organism evidence="2 3">
    <name type="scientific">Asterophora parasitica</name>
    <dbReference type="NCBI Taxonomy" id="117018"/>
    <lineage>
        <taxon>Eukaryota</taxon>
        <taxon>Fungi</taxon>
        <taxon>Dikarya</taxon>
        <taxon>Basidiomycota</taxon>
        <taxon>Agaricomycotina</taxon>
        <taxon>Agaricomycetes</taxon>
        <taxon>Agaricomycetidae</taxon>
        <taxon>Agaricales</taxon>
        <taxon>Tricholomatineae</taxon>
        <taxon>Lyophyllaceae</taxon>
        <taxon>Asterophora</taxon>
    </lineage>
</organism>
<dbReference type="AlphaFoldDB" id="A0A9P7GCX2"/>
<feature type="compositionally biased region" description="Polar residues" evidence="1">
    <location>
        <begin position="123"/>
        <end position="149"/>
    </location>
</feature>
<proteinExistence type="predicted"/>
<evidence type="ECO:0000256" key="1">
    <source>
        <dbReference type="SAM" id="MobiDB-lite"/>
    </source>
</evidence>
<name>A0A9P7GCX2_9AGAR</name>
<reference evidence="2" key="1">
    <citation type="submission" date="2020-07" db="EMBL/GenBank/DDBJ databases">
        <authorList>
            <person name="Nieuwenhuis M."/>
            <person name="Van De Peppel L.J.J."/>
        </authorList>
    </citation>
    <scope>NUCLEOTIDE SEQUENCE</scope>
    <source>
        <strain evidence="2">AP01</strain>
        <tissue evidence="2">Mycelium</tissue>
    </source>
</reference>
<evidence type="ECO:0000313" key="3">
    <source>
        <dbReference type="Proteomes" id="UP000775547"/>
    </source>
</evidence>